<gene>
    <name evidence="1" type="ORF">HPB50_000845</name>
</gene>
<dbReference type="Proteomes" id="UP000821845">
    <property type="component" value="Chromosome 6"/>
</dbReference>
<name>A0ACB7S0N1_HYAAI</name>
<comment type="caution">
    <text evidence="1">The sequence shown here is derived from an EMBL/GenBank/DDBJ whole genome shotgun (WGS) entry which is preliminary data.</text>
</comment>
<proteinExistence type="predicted"/>
<organism evidence="1 2">
    <name type="scientific">Hyalomma asiaticum</name>
    <name type="common">Tick</name>
    <dbReference type="NCBI Taxonomy" id="266040"/>
    <lineage>
        <taxon>Eukaryota</taxon>
        <taxon>Metazoa</taxon>
        <taxon>Ecdysozoa</taxon>
        <taxon>Arthropoda</taxon>
        <taxon>Chelicerata</taxon>
        <taxon>Arachnida</taxon>
        <taxon>Acari</taxon>
        <taxon>Parasitiformes</taxon>
        <taxon>Ixodida</taxon>
        <taxon>Ixodoidea</taxon>
        <taxon>Ixodidae</taxon>
        <taxon>Hyalomminae</taxon>
        <taxon>Hyalomma</taxon>
    </lineage>
</organism>
<sequence>MPLPGCRNLVVVLLAMLLLFLVAASPKARAASVAASSRGVDASAEDADDNTSSDSSQETTVRRLRHGRARAAAAIAASADADELGEGSSSSEEQDSGGGGMVADDPNDAANEAVKHPRGTSRYLQLYCRTGYNLVIHANGKVNGTREDRNRYGQCTDVLSSSTSPEDVRASHVASIPRGVGLPSTGAHGRSIGSRTVSCDGVEAVVVTCAILLDTADRRSSSLPLCFPHVYFPSLPTSGVDI</sequence>
<accession>A0ACB7S0N1</accession>
<evidence type="ECO:0000313" key="1">
    <source>
        <dbReference type="EMBL" id="KAH6927213.1"/>
    </source>
</evidence>
<evidence type="ECO:0000313" key="2">
    <source>
        <dbReference type="Proteomes" id="UP000821845"/>
    </source>
</evidence>
<protein>
    <submittedName>
        <fullName evidence="1">Uncharacterized protein</fullName>
    </submittedName>
</protein>
<dbReference type="EMBL" id="CM023486">
    <property type="protein sequence ID" value="KAH6927213.1"/>
    <property type="molecule type" value="Genomic_DNA"/>
</dbReference>
<keyword evidence="2" id="KW-1185">Reference proteome</keyword>
<reference evidence="1" key="1">
    <citation type="submission" date="2020-05" db="EMBL/GenBank/DDBJ databases">
        <title>Large-scale comparative analyses of tick genomes elucidate their genetic diversity and vector capacities.</title>
        <authorList>
            <person name="Jia N."/>
            <person name="Wang J."/>
            <person name="Shi W."/>
            <person name="Du L."/>
            <person name="Sun Y."/>
            <person name="Zhan W."/>
            <person name="Jiang J."/>
            <person name="Wang Q."/>
            <person name="Zhang B."/>
            <person name="Ji P."/>
            <person name="Sakyi L.B."/>
            <person name="Cui X."/>
            <person name="Yuan T."/>
            <person name="Jiang B."/>
            <person name="Yang W."/>
            <person name="Lam T.T.-Y."/>
            <person name="Chang Q."/>
            <person name="Ding S."/>
            <person name="Wang X."/>
            <person name="Zhu J."/>
            <person name="Ruan X."/>
            <person name="Zhao L."/>
            <person name="Wei J."/>
            <person name="Que T."/>
            <person name="Du C."/>
            <person name="Cheng J."/>
            <person name="Dai P."/>
            <person name="Han X."/>
            <person name="Huang E."/>
            <person name="Gao Y."/>
            <person name="Liu J."/>
            <person name="Shao H."/>
            <person name="Ye R."/>
            <person name="Li L."/>
            <person name="Wei W."/>
            <person name="Wang X."/>
            <person name="Wang C."/>
            <person name="Yang T."/>
            <person name="Huo Q."/>
            <person name="Li W."/>
            <person name="Guo W."/>
            <person name="Chen H."/>
            <person name="Zhou L."/>
            <person name="Ni X."/>
            <person name="Tian J."/>
            <person name="Zhou Y."/>
            <person name="Sheng Y."/>
            <person name="Liu T."/>
            <person name="Pan Y."/>
            <person name="Xia L."/>
            <person name="Li J."/>
            <person name="Zhao F."/>
            <person name="Cao W."/>
        </authorList>
    </citation>
    <scope>NUCLEOTIDE SEQUENCE</scope>
    <source>
        <strain evidence="1">Hyas-2018</strain>
    </source>
</reference>